<dbReference type="InterPro" id="IPR012337">
    <property type="entry name" value="RNaseH-like_sf"/>
</dbReference>
<evidence type="ECO:0000259" key="2">
    <source>
        <dbReference type="Pfam" id="PF14291"/>
    </source>
</evidence>
<dbReference type="Pfam" id="PF14291">
    <property type="entry name" value="DUF4371"/>
    <property type="match status" value="1"/>
</dbReference>
<proteinExistence type="predicted"/>
<evidence type="ECO:0000256" key="1">
    <source>
        <dbReference type="SAM" id="MobiDB-lite"/>
    </source>
</evidence>
<reference evidence="3" key="2">
    <citation type="submission" date="2025-09" db="UniProtKB">
        <authorList>
            <consortium name="Ensembl"/>
        </authorList>
    </citation>
    <scope>IDENTIFICATION</scope>
</reference>
<dbReference type="InterPro" id="IPR025398">
    <property type="entry name" value="DUF4371"/>
</dbReference>
<reference evidence="3" key="1">
    <citation type="submission" date="2025-08" db="UniProtKB">
        <authorList>
            <consortium name="Ensembl"/>
        </authorList>
    </citation>
    <scope>IDENTIFICATION</scope>
</reference>
<dbReference type="Proteomes" id="UP000694380">
    <property type="component" value="Unplaced"/>
</dbReference>
<dbReference type="Ensembl" id="ENSCPBT00000019264.1">
    <property type="protein sequence ID" value="ENSCPBP00000016279.1"/>
    <property type="gene ID" value="ENSCPBG00000012001.1"/>
</dbReference>
<organism evidence="3 4">
    <name type="scientific">Chrysemys picta bellii</name>
    <name type="common">Western painted turtle</name>
    <name type="synonym">Emys bellii</name>
    <dbReference type="NCBI Taxonomy" id="8478"/>
    <lineage>
        <taxon>Eukaryota</taxon>
        <taxon>Metazoa</taxon>
        <taxon>Chordata</taxon>
        <taxon>Craniata</taxon>
        <taxon>Vertebrata</taxon>
        <taxon>Euteleostomi</taxon>
        <taxon>Archelosauria</taxon>
        <taxon>Testudinata</taxon>
        <taxon>Testudines</taxon>
        <taxon>Cryptodira</taxon>
        <taxon>Durocryptodira</taxon>
        <taxon>Testudinoidea</taxon>
        <taxon>Emydidae</taxon>
        <taxon>Chrysemys</taxon>
    </lineage>
</organism>
<protein>
    <recommendedName>
        <fullName evidence="2">DUF4371 domain-containing protein</fullName>
    </recommendedName>
</protein>
<dbReference type="AlphaFoldDB" id="A0A8C3HD92"/>
<dbReference type="SUPFAM" id="SSF53098">
    <property type="entry name" value="Ribonuclease H-like"/>
    <property type="match status" value="1"/>
</dbReference>
<dbReference type="OMA" id="IMEDNAM"/>
<dbReference type="GeneTree" id="ENSGT00940000154356"/>
<evidence type="ECO:0000313" key="4">
    <source>
        <dbReference type="Proteomes" id="UP000694380"/>
    </source>
</evidence>
<sequence>MLATQNLALCGTSDQLYVPDNGNFLKIVELIAEFDAVLQEHLRRVTTQEMYTHHYLGKTIQNEIIQFLATKVKHKIVADLKSVRYYSVILDCTPDISHTEQMTLMVHFVTTTEPSENVPAMVTIREHFLEFIDIDDTTGAGMTNVLLKKLEDTEIAIADMRGQGYDNGANMRGKNREVQTRIRELNPQAFFVPCSSHSLNLVVSDAASASSEAADFFNVIQSMYVFFSASTHRWQILKQHLGTSSLTLKPLSASQWESRVEVIKPIKHQIGKLDDAIVAIMEDNAMTGTVRGRTVAEGNGITRNIHNFKFLCGLVLWHGILFEINVIRKRLQGVDLDISGAMEQLEKAKSHLQSYWSDEGFQNFLKSAQKLAEELPTEAIFPLIQEYKSHRRRKHFDYKARDNPIRDPKQQFKVEFFNQVLDCTIQSVEEHFMQLKEHSSIFGMLYDSKTPHYTRRRPTPAMQGTRDSVDT</sequence>
<evidence type="ECO:0000313" key="3">
    <source>
        <dbReference type="Ensembl" id="ENSCPBP00000016279.1"/>
    </source>
</evidence>
<feature type="domain" description="DUF4371" evidence="2">
    <location>
        <begin position="4"/>
        <end position="174"/>
    </location>
</feature>
<dbReference type="PANTHER" id="PTHR45749:SF35">
    <property type="entry name" value="AC-LIKE TRANSPOSASE-RELATED"/>
    <property type="match status" value="1"/>
</dbReference>
<dbReference type="PANTHER" id="PTHR45749">
    <property type="match status" value="1"/>
</dbReference>
<accession>A0A8C3HD92</accession>
<keyword evidence="4" id="KW-1185">Reference proteome</keyword>
<name>A0A8C3HD92_CHRPI</name>
<feature type="region of interest" description="Disordered" evidence="1">
    <location>
        <begin position="452"/>
        <end position="471"/>
    </location>
</feature>